<keyword evidence="5" id="KW-1185">Reference proteome</keyword>
<dbReference type="Proteomes" id="UP000299084">
    <property type="component" value="Unassembled WGS sequence"/>
</dbReference>
<sequence length="66" mass="7473">MLLEVPVVVNGRNQYEHYAQFDHYAIIRFSLATQSAVKKVEDANTLVFTVEVKADKHQAAQAVKKL</sequence>
<dbReference type="InterPro" id="IPR012678">
    <property type="entry name" value="Ribosomal_uL23/eL15/eS24_sf"/>
</dbReference>
<dbReference type="GO" id="GO:0006412">
    <property type="term" value="P:translation"/>
    <property type="evidence" value="ECO:0007669"/>
    <property type="project" value="InterPro"/>
</dbReference>
<dbReference type="PANTHER" id="PTHR11620">
    <property type="entry name" value="60S RIBOSOMAL PROTEIN L23A"/>
    <property type="match status" value="1"/>
</dbReference>
<keyword evidence="2 4" id="KW-0689">Ribosomal protein</keyword>
<dbReference type="EMBL" id="JWIN03000018">
    <property type="protein sequence ID" value="KAB1263460.1"/>
    <property type="molecule type" value="Genomic_DNA"/>
</dbReference>
<comment type="similarity">
    <text evidence="1">Belongs to the universal ribosomal protein uL23 family.</text>
</comment>
<organism evidence="4 5">
    <name type="scientific">Camelus dromedarius</name>
    <name type="common">Dromedary</name>
    <name type="synonym">Arabian camel</name>
    <dbReference type="NCBI Taxonomy" id="9838"/>
    <lineage>
        <taxon>Eukaryota</taxon>
        <taxon>Metazoa</taxon>
        <taxon>Chordata</taxon>
        <taxon>Craniata</taxon>
        <taxon>Vertebrata</taxon>
        <taxon>Euteleostomi</taxon>
        <taxon>Mammalia</taxon>
        <taxon>Eutheria</taxon>
        <taxon>Laurasiatheria</taxon>
        <taxon>Artiodactyla</taxon>
        <taxon>Tylopoda</taxon>
        <taxon>Camelidae</taxon>
        <taxon>Camelus</taxon>
    </lineage>
</organism>
<dbReference type="InterPro" id="IPR012677">
    <property type="entry name" value="Nucleotide-bd_a/b_plait_sf"/>
</dbReference>
<dbReference type="Gene3D" id="3.30.70.330">
    <property type="match status" value="1"/>
</dbReference>
<accession>A0A5N4CX79</accession>
<evidence type="ECO:0000256" key="2">
    <source>
        <dbReference type="ARBA" id="ARBA00022980"/>
    </source>
</evidence>
<protein>
    <submittedName>
        <fullName evidence="4">60S ribosomal protein L23a</fullName>
    </submittedName>
</protein>
<evidence type="ECO:0000313" key="5">
    <source>
        <dbReference type="Proteomes" id="UP000299084"/>
    </source>
</evidence>
<evidence type="ECO:0000313" key="4">
    <source>
        <dbReference type="EMBL" id="KAB1263460.1"/>
    </source>
</evidence>
<evidence type="ECO:0000256" key="1">
    <source>
        <dbReference type="ARBA" id="ARBA00006700"/>
    </source>
</evidence>
<comment type="caution">
    <text evidence="4">The sequence shown here is derived from an EMBL/GenBank/DDBJ whole genome shotgun (WGS) entry which is preliminary data.</text>
</comment>
<proteinExistence type="inferred from homology"/>
<name>A0A5N4CX79_CAMDR</name>
<reference evidence="4 5" key="1">
    <citation type="journal article" date="2019" name="Mol. Ecol. Resour.">
        <title>Improving Illumina assemblies with Hi-C and long reads: an example with the North African dromedary.</title>
        <authorList>
            <person name="Elbers J.P."/>
            <person name="Rogers M.F."/>
            <person name="Perelman P.L."/>
            <person name="Proskuryakova A.A."/>
            <person name="Serdyukova N.A."/>
            <person name="Johnson W.E."/>
            <person name="Horin P."/>
            <person name="Corander J."/>
            <person name="Murphy D."/>
            <person name="Burger P.A."/>
        </authorList>
    </citation>
    <scope>NUCLEOTIDE SEQUENCE [LARGE SCALE GENOMIC DNA]</scope>
    <source>
        <strain evidence="4">Drom800</strain>
        <tissue evidence="4">Blood</tissue>
    </source>
</reference>
<dbReference type="SUPFAM" id="SSF54189">
    <property type="entry name" value="Ribosomal proteins S24e, L23 and L15e"/>
    <property type="match status" value="1"/>
</dbReference>
<evidence type="ECO:0000256" key="3">
    <source>
        <dbReference type="ARBA" id="ARBA00023274"/>
    </source>
</evidence>
<keyword evidence="3" id="KW-0687">Ribonucleoprotein</keyword>
<dbReference type="GO" id="GO:0003735">
    <property type="term" value="F:structural constituent of ribosome"/>
    <property type="evidence" value="ECO:0007669"/>
    <property type="project" value="InterPro"/>
</dbReference>
<dbReference type="AlphaFoldDB" id="A0A5N4CX79"/>
<dbReference type="InterPro" id="IPR013025">
    <property type="entry name" value="Ribosomal_uL23-like"/>
</dbReference>
<dbReference type="GO" id="GO:0044391">
    <property type="term" value="C:ribosomal subunit"/>
    <property type="evidence" value="ECO:0007669"/>
    <property type="project" value="UniProtKB-ARBA"/>
</dbReference>
<gene>
    <name evidence="4" type="ORF">Cadr_000024181</name>
</gene>